<comment type="similarity">
    <text evidence="1">Belongs to the sigma-70 factor family. ECF subfamily.</text>
</comment>
<sequence length="183" mass="21834">MEEIYIKKVIEGDEQGYRYIIRRYQDMAFSIAISVVKDEFLAEEVSQEAFMNAFEKMHTFKMQSKFSTWFYRIIINIAFRKLEKEKKWKNEPLVAVEESIDESHLDTLEQDERKYFINEALKLMSANESLALRLFYLEELSLSEVKDVTGWSNSKVKVVIHRARKSFYSYLNTLLKNESRLII</sequence>
<protein>
    <submittedName>
        <fullName evidence="6">Sigma-70 family RNA polymerase sigma factor</fullName>
    </submittedName>
</protein>
<dbReference type="SUPFAM" id="SSF88946">
    <property type="entry name" value="Sigma2 domain of RNA polymerase sigma factors"/>
    <property type="match status" value="1"/>
</dbReference>
<dbReference type="InterPro" id="IPR039425">
    <property type="entry name" value="RNA_pol_sigma-70-like"/>
</dbReference>
<evidence type="ECO:0000256" key="2">
    <source>
        <dbReference type="ARBA" id="ARBA00023015"/>
    </source>
</evidence>
<proteinExistence type="inferred from homology"/>
<dbReference type="InterPro" id="IPR007627">
    <property type="entry name" value="RNA_pol_sigma70_r2"/>
</dbReference>
<dbReference type="RefSeq" id="WP_200467033.1">
    <property type="nucleotide sequence ID" value="NZ_JAENRR010000094.1"/>
</dbReference>
<dbReference type="EMBL" id="JAENRR010000094">
    <property type="protein sequence ID" value="MBK3519814.1"/>
    <property type="molecule type" value="Genomic_DNA"/>
</dbReference>
<keyword evidence="7" id="KW-1185">Reference proteome</keyword>
<dbReference type="Gene3D" id="1.10.10.10">
    <property type="entry name" value="Winged helix-like DNA-binding domain superfamily/Winged helix DNA-binding domain"/>
    <property type="match status" value="1"/>
</dbReference>
<evidence type="ECO:0000313" key="7">
    <source>
        <dbReference type="Proteomes" id="UP000605676"/>
    </source>
</evidence>
<dbReference type="PANTHER" id="PTHR43133:SF51">
    <property type="entry name" value="RNA POLYMERASE SIGMA FACTOR"/>
    <property type="match status" value="1"/>
</dbReference>
<feature type="domain" description="RNA polymerase sigma-70 region 2" evidence="5">
    <location>
        <begin position="20"/>
        <end position="86"/>
    </location>
</feature>
<dbReference type="Proteomes" id="UP000605676">
    <property type="component" value="Unassembled WGS sequence"/>
</dbReference>
<evidence type="ECO:0000256" key="3">
    <source>
        <dbReference type="ARBA" id="ARBA00023082"/>
    </source>
</evidence>
<dbReference type="InterPro" id="IPR013325">
    <property type="entry name" value="RNA_pol_sigma_r2"/>
</dbReference>
<keyword evidence="2" id="KW-0805">Transcription regulation</keyword>
<dbReference type="SUPFAM" id="SSF88659">
    <property type="entry name" value="Sigma3 and sigma4 domains of RNA polymerase sigma factors"/>
    <property type="match status" value="1"/>
</dbReference>
<evidence type="ECO:0000256" key="1">
    <source>
        <dbReference type="ARBA" id="ARBA00010641"/>
    </source>
</evidence>
<dbReference type="PANTHER" id="PTHR43133">
    <property type="entry name" value="RNA POLYMERASE ECF-TYPE SIGMA FACTO"/>
    <property type="match status" value="1"/>
</dbReference>
<keyword evidence="4" id="KW-0804">Transcription</keyword>
<dbReference type="InterPro" id="IPR036388">
    <property type="entry name" value="WH-like_DNA-bd_sf"/>
</dbReference>
<dbReference type="Gene3D" id="1.10.1740.10">
    <property type="match status" value="1"/>
</dbReference>
<comment type="caution">
    <text evidence="6">The sequence shown here is derived from an EMBL/GenBank/DDBJ whole genome shotgun (WGS) entry which is preliminary data.</text>
</comment>
<evidence type="ECO:0000259" key="5">
    <source>
        <dbReference type="Pfam" id="PF04542"/>
    </source>
</evidence>
<keyword evidence="3" id="KW-0731">Sigma factor</keyword>
<dbReference type="NCBIfam" id="TIGR02937">
    <property type="entry name" value="sigma70-ECF"/>
    <property type="match status" value="1"/>
</dbReference>
<dbReference type="InterPro" id="IPR013324">
    <property type="entry name" value="RNA_pol_sigma_r3/r4-like"/>
</dbReference>
<name>A0ABS1HRL2_9BACT</name>
<evidence type="ECO:0000256" key="4">
    <source>
        <dbReference type="ARBA" id="ARBA00023163"/>
    </source>
</evidence>
<dbReference type="Pfam" id="PF04542">
    <property type="entry name" value="Sigma70_r2"/>
    <property type="match status" value="1"/>
</dbReference>
<dbReference type="InterPro" id="IPR014284">
    <property type="entry name" value="RNA_pol_sigma-70_dom"/>
</dbReference>
<organism evidence="6 7">
    <name type="scientific">Carboxylicivirga marina</name>
    <dbReference type="NCBI Taxonomy" id="2800988"/>
    <lineage>
        <taxon>Bacteria</taxon>
        <taxon>Pseudomonadati</taxon>
        <taxon>Bacteroidota</taxon>
        <taxon>Bacteroidia</taxon>
        <taxon>Marinilabiliales</taxon>
        <taxon>Marinilabiliaceae</taxon>
        <taxon>Carboxylicivirga</taxon>
    </lineage>
</organism>
<accession>A0ABS1HRL2</accession>
<gene>
    <name evidence="6" type="ORF">JIV24_20905</name>
</gene>
<evidence type="ECO:0000313" key="6">
    <source>
        <dbReference type="EMBL" id="MBK3519814.1"/>
    </source>
</evidence>
<reference evidence="6 7" key="1">
    <citation type="submission" date="2021-01" db="EMBL/GenBank/DDBJ databases">
        <title>Carboxyliciviraga sp.nov., isolated from coastal sediments.</title>
        <authorList>
            <person name="Lu D."/>
            <person name="Zhang T."/>
        </authorList>
    </citation>
    <scope>NUCLEOTIDE SEQUENCE [LARGE SCALE GENOMIC DNA]</scope>
    <source>
        <strain evidence="6 7">N1Y132</strain>
    </source>
</reference>